<dbReference type="Gene3D" id="1.10.287.610">
    <property type="entry name" value="Helix hairpin bin"/>
    <property type="match status" value="1"/>
</dbReference>
<evidence type="ECO:0000256" key="14">
    <source>
        <dbReference type="HAMAP-Rule" id="MF_01588"/>
    </source>
</evidence>
<keyword evidence="9 14" id="KW-0460">Magnesium</keyword>
<evidence type="ECO:0000256" key="6">
    <source>
        <dbReference type="ARBA" id="ARBA00022723"/>
    </source>
</evidence>
<reference evidence="18" key="1">
    <citation type="submission" date="2019-12" db="EMBL/GenBank/DDBJ databases">
        <authorList>
            <person name="Awala S.I."/>
            <person name="Rhee S.K."/>
        </authorList>
    </citation>
    <scope>NUCLEOTIDE SEQUENCE [LARGE SCALE GENOMIC DNA]</scope>
    <source>
        <strain evidence="18">IM1</strain>
    </source>
</reference>
<dbReference type="FunFam" id="1.10.150.20:FF:000007">
    <property type="entry name" value="DNA ligase"/>
    <property type="match status" value="1"/>
</dbReference>
<dbReference type="AlphaFoldDB" id="A0A858Q6T1"/>
<keyword evidence="7 14" id="KW-0227">DNA damage</keyword>
<dbReference type="InterPro" id="IPR004149">
    <property type="entry name" value="Znf_DNAligase_C4"/>
</dbReference>
<dbReference type="EC" id="6.5.1.2" evidence="2 14"/>
<keyword evidence="10 14" id="KW-0520">NAD</keyword>
<dbReference type="FunFam" id="2.40.50.140:FF:000012">
    <property type="entry name" value="DNA ligase"/>
    <property type="match status" value="1"/>
</dbReference>
<dbReference type="CDD" id="cd17748">
    <property type="entry name" value="BRCT_DNA_ligase_like"/>
    <property type="match status" value="1"/>
</dbReference>
<comment type="caution">
    <text evidence="14">Lacks conserved residue(s) required for the propagation of feature annotation.</text>
</comment>
<dbReference type="GO" id="GO:0046872">
    <property type="term" value="F:metal ion binding"/>
    <property type="evidence" value="ECO:0007669"/>
    <property type="project" value="UniProtKB-KW"/>
</dbReference>
<dbReference type="KEGG" id="metu:GNH96_05725"/>
<evidence type="ECO:0000313" key="17">
    <source>
        <dbReference type="EMBL" id="QJD29513.1"/>
    </source>
</evidence>
<keyword evidence="18" id="KW-1185">Reference proteome</keyword>
<keyword evidence="11 14" id="KW-0234">DNA repair</keyword>
<dbReference type="InterPro" id="IPR033136">
    <property type="entry name" value="DNA_ligase_CS"/>
</dbReference>
<dbReference type="PROSITE" id="PS01056">
    <property type="entry name" value="DNA_LIGASE_N2"/>
    <property type="match status" value="1"/>
</dbReference>
<comment type="function">
    <text evidence="1 14">DNA ligase that catalyzes the formation of phosphodiester linkages between 5'-phosphoryl and 3'-hydroxyl groups in double-stranded DNA using NAD as a coenzyme and as the energy source for the reaction. It is essential for DNA replication and repair of damaged DNA.</text>
</comment>
<dbReference type="Proteomes" id="UP000503004">
    <property type="component" value="Chromosome"/>
</dbReference>
<evidence type="ECO:0000256" key="1">
    <source>
        <dbReference type="ARBA" id="ARBA00004067"/>
    </source>
</evidence>
<dbReference type="FunFam" id="1.10.287.610:FF:000002">
    <property type="entry name" value="DNA ligase"/>
    <property type="match status" value="1"/>
</dbReference>
<dbReference type="PANTHER" id="PTHR23389:SF9">
    <property type="entry name" value="DNA LIGASE"/>
    <property type="match status" value="1"/>
</dbReference>
<keyword evidence="6 14" id="KW-0479">Metal-binding</keyword>
<dbReference type="InterPro" id="IPR018239">
    <property type="entry name" value="DNA_ligase_AS"/>
</dbReference>
<dbReference type="InterPro" id="IPR036420">
    <property type="entry name" value="BRCT_dom_sf"/>
</dbReference>
<comment type="similarity">
    <text evidence="13 14">Belongs to the NAD-dependent DNA ligase family. LigA subfamily.</text>
</comment>
<feature type="binding site" evidence="14">
    <location>
        <position position="434"/>
    </location>
    <ligand>
        <name>Zn(2+)</name>
        <dbReference type="ChEBI" id="CHEBI:29105"/>
    </ligand>
</feature>
<evidence type="ECO:0000256" key="12">
    <source>
        <dbReference type="ARBA" id="ARBA00034005"/>
    </source>
</evidence>
<feature type="binding site" evidence="14">
    <location>
        <position position="138"/>
    </location>
    <ligand>
        <name>NAD(+)</name>
        <dbReference type="ChEBI" id="CHEBI:57540"/>
    </ligand>
</feature>
<evidence type="ECO:0000256" key="7">
    <source>
        <dbReference type="ARBA" id="ARBA00022763"/>
    </source>
</evidence>
<evidence type="ECO:0000256" key="9">
    <source>
        <dbReference type="ARBA" id="ARBA00022842"/>
    </source>
</evidence>
<feature type="binding site" evidence="14">
    <location>
        <position position="316"/>
    </location>
    <ligand>
        <name>NAD(+)</name>
        <dbReference type="ChEBI" id="CHEBI:57540"/>
    </ligand>
</feature>
<evidence type="ECO:0000256" key="13">
    <source>
        <dbReference type="ARBA" id="ARBA00060881"/>
    </source>
</evidence>
<dbReference type="GO" id="GO:0003677">
    <property type="term" value="F:DNA binding"/>
    <property type="evidence" value="ECO:0007669"/>
    <property type="project" value="InterPro"/>
</dbReference>
<dbReference type="FunFam" id="1.10.150.20:FF:000006">
    <property type="entry name" value="DNA ligase"/>
    <property type="match status" value="1"/>
</dbReference>
<gene>
    <name evidence="14 17" type="primary">ligA</name>
    <name evidence="17" type="ORF">GNH96_05725</name>
</gene>
<dbReference type="Pfam" id="PF00533">
    <property type="entry name" value="BRCT"/>
    <property type="match status" value="1"/>
</dbReference>
<dbReference type="InterPro" id="IPR013840">
    <property type="entry name" value="DNAligase_N"/>
</dbReference>
<dbReference type="GO" id="GO:0006281">
    <property type="term" value="P:DNA repair"/>
    <property type="evidence" value="ECO:0007669"/>
    <property type="project" value="UniProtKB-KW"/>
</dbReference>
<dbReference type="Gene3D" id="1.10.150.20">
    <property type="entry name" value="5' to 3' exonuclease, C-terminal subdomain"/>
    <property type="match status" value="2"/>
</dbReference>
<dbReference type="Pfam" id="PF03120">
    <property type="entry name" value="OB_DNA_ligase"/>
    <property type="match status" value="1"/>
</dbReference>
<feature type="binding site" evidence="14">
    <location>
        <position position="413"/>
    </location>
    <ligand>
        <name>Zn(2+)</name>
        <dbReference type="ChEBI" id="CHEBI:29105"/>
    </ligand>
</feature>
<dbReference type="NCBIfam" id="TIGR00575">
    <property type="entry name" value="dnlj"/>
    <property type="match status" value="1"/>
</dbReference>
<dbReference type="Pfam" id="PF01653">
    <property type="entry name" value="DNA_ligase_aden"/>
    <property type="match status" value="1"/>
</dbReference>
<dbReference type="PIRSF" id="PIRSF001604">
    <property type="entry name" value="LigA"/>
    <property type="match status" value="1"/>
</dbReference>
<feature type="active site" description="N6-AMP-lysine intermediate" evidence="14">
    <location>
        <position position="117"/>
    </location>
</feature>
<dbReference type="SMART" id="SM00278">
    <property type="entry name" value="HhH1"/>
    <property type="match status" value="4"/>
</dbReference>
<dbReference type="InterPro" id="IPR041663">
    <property type="entry name" value="DisA/LigA_HHH"/>
</dbReference>
<dbReference type="HAMAP" id="MF_01588">
    <property type="entry name" value="DNA_ligase_A"/>
    <property type="match status" value="1"/>
</dbReference>
<organism evidence="17 18">
    <name type="scientific">Methylococcus geothermalis</name>
    <dbReference type="NCBI Taxonomy" id="2681310"/>
    <lineage>
        <taxon>Bacteria</taxon>
        <taxon>Pseudomonadati</taxon>
        <taxon>Pseudomonadota</taxon>
        <taxon>Gammaproteobacteria</taxon>
        <taxon>Methylococcales</taxon>
        <taxon>Methylococcaceae</taxon>
        <taxon>Methylococcus</taxon>
    </lineage>
</organism>
<evidence type="ECO:0000256" key="8">
    <source>
        <dbReference type="ARBA" id="ARBA00022833"/>
    </source>
</evidence>
<comment type="cofactor">
    <cofactor evidence="14">
        <name>Mg(2+)</name>
        <dbReference type="ChEBI" id="CHEBI:18420"/>
    </cofactor>
    <cofactor evidence="14">
        <name>Mn(2+)</name>
        <dbReference type="ChEBI" id="CHEBI:29035"/>
    </cofactor>
</comment>
<evidence type="ECO:0000256" key="3">
    <source>
        <dbReference type="ARBA" id="ARBA00013308"/>
    </source>
</evidence>
<proteinExistence type="inferred from homology"/>
<keyword evidence="8 14" id="KW-0862">Zinc</keyword>
<dbReference type="Pfam" id="PF12826">
    <property type="entry name" value="HHH_2"/>
    <property type="match status" value="1"/>
</dbReference>
<dbReference type="SUPFAM" id="SSF52113">
    <property type="entry name" value="BRCT domain"/>
    <property type="match status" value="1"/>
</dbReference>
<evidence type="ECO:0000256" key="4">
    <source>
        <dbReference type="ARBA" id="ARBA00022598"/>
    </source>
</evidence>
<protein>
    <recommendedName>
        <fullName evidence="3 14">DNA ligase</fullName>
        <ecNumber evidence="2 14">6.5.1.2</ecNumber>
    </recommendedName>
    <alternativeName>
        <fullName evidence="14">Polydeoxyribonucleotide synthase [NAD(+)]</fullName>
    </alternativeName>
</protein>
<feature type="binding site" evidence="14">
    <location>
        <position position="410"/>
    </location>
    <ligand>
        <name>Zn(2+)</name>
        <dbReference type="ChEBI" id="CHEBI:29105"/>
    </ligand>
</feature>
<dbReference type="Pfam" id="PF22745">
    <property type="entry name" value="Nlig-Ia"/>
    <property type="match status" value="1"/>
</dbReference>
<dbReference type="PANTHER" id="PTHR23389">
    <property type="entry name" value="CHROMOSOME TRANSMISSION FIDELITY FACTOR 18"/>
    <property type="match status" value="1"/>
</dbReference>
<dbReference type="SUPFAM" id="SSF50249">
    <property type="entry name" value="Nucleic acid-binding proteins"/>
    <property type="match status" value="1"/>
</dbReference>
<keyword evidence="5 14" id="KW-0235">DNA replication</keyword>
<dbReference type="GO" id="GO:0006260">
    <property type="term" value="P:DNA replication"/>
    <property type="evidence" value="ECO:0007669"/>
    <property type="project" value="UniProtKB-KW"/>
</dbReference>
<evidence type="ECO:0000256" key="5">
    <source>
        <dbReference type="ARBA" id="ARBA00022705"/>
    </source>
</evidence>
<evidence type="ECO:0000259" key="16">
    <source>
        <dbReference type="PROSITE" id="PS50172"/>
    </source>
</evidence>
<feature type="domain" description="BRCT" evidence="16">
    <location>
        <begin position="594"/>
        <end position="675"/>
    </location>
</feature>
<dbReference type="InterPro" id="IPR010994">
    <property type="entry name" value="RuvA_2-like"/>
</dbReference>
<dbReference type="InterPro" id="IPR001357">
    <property type="entry name" value="BRCT_dom"/>
</dbReference>
<name>A0A858Q6T1_9GAMM</name>
<evidence type="ECO:0000256" key="15">
    <source>
        <dbReference type="RuleBase" id="RU000618"/>
    </source>
</evidence>
<evidence type="ECO:0000313" key="18">
    <source>
        <dbReference type="Proteomes" id="UP000503004"/>
    </source>
</evidence>
<dbReference type="InterPro" id="IPR004150">
    <property type="entry name" value="NAD_DNA_ligase_OB"/>
</dbReference>
<dbReference type="InterPro" id="IPR001679">
    <property type="entry name" value="DNA_ligase"/>
</dbReference>
<dbReference type="SUPFAM" id="SSF56091">
    <property type="entry name" value="DNA ligase/mRNA capping enzyme, catalytic domain"/>
    <property type="match status" value="1"/>
</dbReference>
<accession>A0A858Q6T1</accession>
<dbReference type="SMART" id="SM00532">
    <property type="entry name" value="LIGANc"/>
    <property type="match status" value="1"/>
</dbReference>
<dbReference type="PROSITE" id="PS50172">
    <property type="entry name" value="BRCT"/>
    <property type="match status" value="1"/>
</dbReference>
<keyword evidence="4 14" id="KW-0436">Ligase</keyword>
<dbReference type="Gene3D" id="3.40.50.10190">
    <property type="entry name" value="BRCT domain"/>
    <property type="match status" value="1"/>
</dbReference>
<sequence>MSAPAELIEKVNKLREEIEFHNVRYYQLDDPLITDAEYDRLMAELLAIEARYPELVTPDSPTRRVGAPPVEAFAEVRHEVPMLSLENAFSDEDVAAFDRRVRKELSRDEVDYVAEPKLDGLAVNLLYQDGVLVRAATRGDGEVGEDVTHNVRVIRAIPLRLRGDGFPVHFEVRGEVFMPKRGFLALNERARRSGEKVFANPRNAAAGSLRQLDARVTASRPLSFYAYGIGAFPEDRLPATQHELIESLKCWGLPVSPELRVVRGATGCLEYYRALAERRHGLPYDIDGVVYKVDGLQLQLELGFVSRAPRWAIAHKFPAEEARTRVLAIDVQVGRTGVLTPVARLEPVFVGGVTITNATLHNADEVRKKDVRQGDTVIVRRAGDVIPEVVRVIPELRAPGAEPFHMPERCPECGSAVETEPGETLARCSGGLYCPAQHKESIKHFASRRAMDIEGLGDKLVDQLVDRKLIGTVADLYRLSLDQLAGLERMGTKSAANLLQALERSKRTTLARFLYALGIRDVGEVTAKALADHFGSLDALMAATEDELLKVADVGPVVSRHIRLFFAQAHNREVIAQLLERGVSWERPAAAPEAGELPLRGLVFVLTGTLATMSRDEARARLEALGARCTGSVSKNTSYVVAGEEPGSKLAKASELGIPVLDEDGFLAMLERGRP</sequence>
<comment type="catalytic activity">
    <reaction evidence="12 14 15">
        <text>NAD(+) + (deoxyribonucleotide)n-3'-hydroxyl + 5'-phospho-(deoxyribonucleotide)m = (deoxyribonucleotide)n+m + AMP + beta-nicotinamide D-nucleotide.</text>
        <dbReference type="EC" id="6.5.1.2"/>
    </reaction>
</comment>
<dbReference type="InterPro" id="IPR012340">
    <property type="entry name" value="NA-bd_OB-fold"/>
</dbReference>
<evidence type="ECO:0000256" key="2">
    <source>
        <dbReference type="ARBA" id="ARBA00012722"/>
    </source>
</evidence>
<dbReference type="EMBL" id="CP046565">
    <property type="protein sequence ID" value="QJD29513.1"/>
    <property type="molecule type" value="Genomic_DNA"/>
</dbReference>
<dbReference type="RefSeq" id="WP_169602796.1">
    <property type="nucleotide sequence ID" value="NZ_CP046565.1"/>
</dbReference>
<dbReference type="PROSITE" id="PS01055">
    <property type="entry name" value="DNA_LIGASE_N1"/>
    <property type="match status" value="1"/>
</dbReference>
<dbReference type="CDD" id="cd00114">
    <property type="entry name" value="LIGANc"/>
    <property type="match status" value="1"/>
</dbReference>
<dbReference type="Pfam" id="PF14520">
    <property type="entry name" value="HHH_5"/>
    <property type="match status" value="1"/>
</dbReference>
<feature type="binding site" evidence="14">
    <location>
        <position position="115"/>
    </location>
    <ligand>
        <name>NAD(+)</name>
        <dbReference type="ChEBI" id="CHEBI:57540"/>
    </ligand>
</feature>
<dbReference type="Gene3D" id="2.40.50.140">
    <property type="entry name" value="Nucleic acid-binding proteins"/>
    <property type="match status" value="1"/>
</dbReference>
<feature type="binding site" evidence="14">
    <location>
        <position position="175"/>
    </location>
    <ligand>
        <name>NAD(+)</name>
        <dbReference type="ChEBI" id="CHEBI:57540"/>
    </ligand>
</feature>
<feature type="binding site" evidence="14">
    <location>
        <begin position="84"/>
        <end position="85"/>
    </location>
    <ligand>
        <name>NAD(+)</name>
        <dbReference type="ChEBI" id="CHEBI:57540"/>
    </ligand>
</feature>
<feature type="binding site" evidence="14">
    <location>
        <position position="292"/>
    </location>
    <ligand>
        <name>NAD(+)</name>
        <dbReference type="ChEBI" id="CHEBI:57540"/>
    </ligand>
</feature>
<feature type="binding site" evidence="14">
    <location>
        <begin position="35"/>
        <end position="39"/>
    </location>
    <ligand>
        <name>NAD(+)</name>
        <dbReference type="ChEBI" id="CHEBI:57540"/>
    </ligand>
</feature>
<dbReference type="GO" id="GO:0003911">
    <property type="term" value="F:DNA ligase (NAD+) activity"/>
    <property type="evidence" value="ECO:0007669"/>
    <property type="project" value="UniProtKB-UniRule"/>
</dbReference>
<dbReference type="InterPro" id="IPR003583">
    <property type="entry name" value="Hlx-hairpin-Hlx_DNA-bd_motif"/>
</dbReference>
<evidence type="ECO:0000256" key="10">
    <source>
        <dbReference type="ARBA" id="ARBA00023027"/>
    </source>
</evidence>
<dbReference type="Gene3D" id="3.30.470.30">
    <property type="entry name" value="DNA ligase/mRNA capping enzyme"/>
    <property type="match status" value="1"/>
</dbReference>
<keyword evidence="14" id="KW-0464">Manganese</keyword>
<dbReference type="Gene3D" id="6.20.10.30">
    <property type="match status" value="1"/>
</dbReference>
<dbReference type="FunFam" id="3.30.470.30:FF:000001">
    <property type="entry name" value="DNA ligase"/>
    <property type="match status" value="1"/>
</dbReference>
<evidence type="ECO:0000256" key="11">
    <source>
        <dbReference type="ARBA" id="ARBA00023204"/>
    </source>
</evidence>
<dbReference type="InterPro" id="IPR013839">
    <property type="entry name" value="DNAligase_adenylation"/>
</dbReference>
<dbReference type="Pfam" id="PF03119">
    <property type="entry name" value="DNA_ligase_ZBD"/>
    <property type="match status" value="1"/>
</dbReference>
<dbReference type="NCBIfam" id="NF005932">
    <property type="entry name" value="PRK07956.1"/>
    <property type="match status" value="1"/>
</dbReference>
<dbReference type="SMART" id="SM00292">
    <property type="entry name" value="BRCT"/>
    <property type="match status" value="1"/>
</dbReference>
<dbReference type="GO" id="GO:0005829">
    <property type="term" value="C:cytosol"/>
    <property type="evidence" value="ECO:0007669"/>
    <property type="project" value="TreeGrafter"/>
</dbReference>
<dbReference type="FunFam" id="3.40.50.10190:FF:000054">
    <property type="entry name" value="DNA ligase"/>
    <property type="match status" value="1"/>
</dbReference>
<dbReference type="SUPFAM" id="SSF47781">
    <property type="entry name" value="RuvA domain 2-like"/>
    <property type="match status" value="1"/>
</dbReference>